<dbReference type="EMBL" id="AP013070">
    <property type="protein sequence ID" value="BAN53200.1"/>
    <property type="molecule type" value="Genomic_DNA"/>
</dbReference>
<accession>A0ABM7EC93</accession>
<organism evidence="1 2">
    <name type="scientific">Pseudomonas putida NBRC 14164</name>
    <dbReference type="NCBI Taxonomy" id="1211579"/>
    <lineage>
        <taxon>Bacteria</taxon>
        <taxon>Pseudomonadati</taxon>
        <taxon>Pseudomonadota</taxon>
        <taxon>Gammaproteobacteria</taxon>
        <taxon>Pseudomonadales</taxon>
        <taxon>Pseudomonadaceae</taxon>
        <taxon>Pseudomonas</taxon>
    </lineage>
</organism>
<evidence type="ECO:0000313" key="2">
    <source>
        <dbReference type="Proteomes" id="UP000016702"/>
    </source>
</evidence>
<reference evidence="1 2" key="1">
    <citation type="journal article" date="2014" name="Genome Announc.">
        <title>The Complete Genome Sequence of Pseudomonas putida NBRC 14164T Confirms High Intraspecies Variation.</title>
        <authorList>
            <person name="Ohji S."/>
            <person name="Yamazoe A."/>
            <person name="Hosoyama A."/>
            <person name="Tsuchikane K."/>
            <person name="Ezaki T."/>
            <person name="Fujita N."/>
        </authorList>
    </citation>
    <scope>NUCLEOTIDE SEQUENCE [LARGE SCALE GENOMIC DNA]</scope>
    <source>
        <strain evidence="1 2">NBRC 14164</strain>
    </source>
</reference>
<dbReference type="Proteomes" id="UP000016702">
    <property type="component" value="Chromosome"/>
</dbReference>
<evidence type="ECO:0000313" key="1">
    <source>
        <dbReference type="EMBL" id="BAN53200.1"/>
    </source>
</evidence>
<sequence length="70" mass="7665">MNGLAIDGRVCLLLKTAGPARNEIDGVGVHEKARLLWMGGRRLSLRPKLKGCAGEEWYLSRGKMDEEGAL</sequence>
<name>A0ABM7EC93_PSEPU</name>
<keyword evidence="2" id="KW-1185">Reference proteome</keyword>
<protein>
    <submittedName>
        <fullName evidence="1">Uncharacterized protein</fullName>
    </submittedName>
</protein>
<gene>
    <name evidence="1" type="ORF">PP4_13470</name>
</gene>
<proteinExistence type="predicted"/>